<proteinExistence type="predicted"/>
<sequence>MADTVKTDSVGGRKPKKPLIVQFARSMDSGTSSLIASDDLVDDVDFGSSVAKGELHLDMIADRFSTLNEVTTALKKIGMDDCGLIFGIDYTLSNKIQGEKTFHGLSLHDTTSQKNNPYQEVICILGETLEPLDDDGIIPAYGFGDRKVKDKGVFPLKAEYHILVIVADGQVTNEDDTIRAITEASELPLSIIVIGVGDGPWDVMEDFDDKLPKRKFDNFQFVDFHQVKSNARNPQAAVALAALMEIPDQFMFIKENKLVEKLK</sequence>
<name>A0ABY7F9P7_MYAAR</name>
<dbReference type="Pfam" id="PF07002">
    <property type="entry name" value="Copine"/>
    <property type="match status" value="2"/>
</dbReference>
<evidence type="ECO:0000259" key="1">
    <source>
        <dbReference type="Pfam" id="PF07002"/>
    </source>
</evidence>
<organism evidence="2 3">
    <name type="scientific">Mya arenaria</name>
    <name type="common">Soft-shell clam</name>
    <dbReference type="NCBI Taxonomy" id="6604"/>
    <lineage>
        <taxon>Eukaryota</taxon>
        <taxon>Metazoa</taxon>
        <taxon>Spiralia</taxon>
        <taxon>Lophotrochozoa</taxon>
        <taxon>Mollusca</taxon>
        <taxon>Bivalvia</taxon>
        <taxon>Autobranchia</taxon>
        <taxon>Heteroconchia</taxon>
        <taxon>Euheterodonta</taxon>
        <taxon>Imparidentia</taxon>
        <taxon>Neoheterodontei</taxon>
        <taxon>Myida</taxon>
        <taxon>Myoidea</taxon>
        <taxon>Myidae</taxon>
        <taxon>Mya</taxon>
    </lineage>
</organism>
<dbReference type="PANTHER" id="PTHR45751">
    <property type="entry name" value="COPINE FAMILY PROTEIN 1"/>
    <property type="match status" value="1"/>
</dbReference>
<dbReference type="InterPro" id="IPR010734">
    <property type="entry name" value="Copine_C"/>
</dbReference>
<reference evidence="2" key="1">
    <citation type="submission" date="2022-11" db="EMBL/GenBank/DDBJ databases">
        <title>Centuries of genome instability and evolution in soft-shell clam transmissible cancer (bioRxiv).</title>
        <authorList>
            <person name="Hart S.F.M."/>
            <person name="Yonemitsu M.A."/>
            <person name="Giersch R.M."/>
            <person name="Beal B.F."/>
            <person name="Arriagada G."/>
            <person name="Davis B.W."/>
            <person name="Ostrander E.A."/>
            <person name="Goff S.P."/>
            <person name="Metzger M.J."/>
        </authorList>
    </citation>
    <scope>NUCLEOTIDE SEQUENCE</scope>
    <source>
        <strain evidence="2">MELC-2E11</strain>
        <tissue evidence="2">Siphon/mantle</tissue>
    </source>
</reference>
<dbReference type="InterPro" id="IPR052079">
    <property type="entry name" value="E3_ligase/Copine_domain"/>
</dbReference>
<evidence type="ECO:0000313" key="3">
    <source>
        <dbReference type="Proteomes" id="UP001164746"/>
    </source>
</evidence>
<feature type="domain" description="Copine C-terminal" evidence="1">
    <location>
        <begin position="106"/>
        <end position="148"/>
    </location>
</feature>
<accession>A0ABY7F9P7</accession>
<dbReference type="InterPro" id="IPR036465">
    <property type="entry name" value="vWFA_dom_sf"/>
</dbReference>
<dbReference type="SUPFAM" id="SSF53300">
    <property type="entry name" value="vWA-like"/>
    <property type="match status" value="1"/>
</dbReference>
<dbReference type="PANTHER" id="PTHR45751:SF11">
    <property type="entry name" value="COPINE FAMILY PROTEIN 2"/>
    <property type="match status" value="1"/>
</dbReference>
<dbReference type="Proteomes" id="UP001164746">
    <property type="component" value="Chromosome 10"/>
</dbReference>
<keyword evidence="3" id="KW-1185">Reference proteome</keyword>
<gene>
    <name evidence="2" type="ORF">MAR_032002</name>
</gene>
<protein>
    <submittedName>
        <fullName evidence="2">CPNA2-like protein</fullName>
    </submittedName>
</protein>
<evidence type="ECO:0000313" key="2">
    <source>
        <dbReference type="EMBL" id="WAR17408.1"/>
    </source>
</evidence>
<feature type="domain" description="Copine C-terminal" evidence="1">
    <location>
        <begin position="158"/>
        <end position="259"/>
    </location>
</feature>
<dbReference type="EMBL" id="CP111021">
    <property type="protein sequence ID" value="WAR17408.1"/>
    <property type="molecule type" value="Genomic_DNA"/>
</dbReference>